<comment type="similarity">
    <text evidence="2 10">Belongs to the class I-like SAM-binding methyltransferase superfamily. RsmB/NOP family.</text>
</comment>
<dbReference type="GO" id="GO:0030488">
    <property type="term" value="P:tRNA methylation"/>
    <property type="evidence" value="ECO:0007669"/>
    <property type="project" value="TreeGrafter"/>
</dbReference>
<feature type="domain" description="SAM-dependent MTase RsmB/NOP-type" evidence="12">
    <location>
        <begin position="112"/>
        <end position="473"/>
    </location>
</feature>
<dbReference type="SUPFAM" id="SSF53335">
    <property type="entry name" value="S-adenosyl-L-methionine-dependent methyltransferases"/>
    <property type="match status" value="1"/>
</dbReference>
<gene>
    <name evidence="13" type="ORF">PPACK8108_LOCUS20974</name>
</gene>
<keyword evidence="7" id="KW-0819">tRNA processing</keyword>
<evidence type="ECO:0000256" key="5">
    <source>
        <dbReference type="ARBA" id="ARBA00022679"/>
    </source>
</evidence>
<feature type="region of interest" description="Disordered" evidence="11">
    <location>
        <begin position="50"/>
        <end position="87"/>
    </location>
</feature>
<feature type="region of interest" description="Disordered" evidence="11">
    <location>
        <begin position="477"/>
        <end position="515"/>
    </location>
</feature>
<keyword evidence="8 10" id="KW-0694">RNA-binding</keyword>
<dbReference type="InterPro" id="IPR029063">
    <property type="entry name" value="SAM-dependent_MTases_sf"/>
</dbReference>
<reference evidence="13" key="1">
    <citation type="submission" date="2022-06" db="EMBL/GenBank/DDBJ databases">
        <authorList>
            <consortium name="SYNGENTA / RWTH Aachen University"/>
        </authorList>
    </citation>
    <scope>NUCLEOTIDE SEQUENCE</scope>
</reference>
<keyword evidence="9" id="KW-0539">Nucleus</keyword>
<keyword evidence="4 10" id="KW-0489">Methyltransferase</keyword>
<dbReference type="GO" id="GO:0005737">
    <property type="term" value="C:cytoplasm"/>
    <property type="evidence" value="ECO:0007669"/>
    <property type="project" value="TreeGrafter"/>
</dbReference>
<evidence type="ECO:0000256" key="7">
    <source>
        <dbReference type="ARBA" id="ARBA00022694"/>
    </source>
</evidence>
<dbReference type="Proteomes" id="UP001153365">
    <property type="component" value="Unassembled WGS sequence"/>
</dbReference>
<dbReference type="InterPro" id="IPR023270">
    <property type="entry name" value="RCMT_NCL1"/>
</dbReference>
<feature type="region of interest" description="Disordered" evidence="11">
    <location>
        <begin position="1"/>
        <end position="25"/>
    </location>
</feature>
<dbReference type="EMBL" id="CALTRL010005785">
    <property type="protein sequence ID" value="CAH7686336.1"/>
    <property type="molecule type" value="Genomic_DNA"/>
</dbReference>
<dbReference type="PROSITE" id="PS51686">
    <property type="entry name" value="SAM_MT_RSMB_NOP"/>
    <property type="match status" value="1"/>
</dbReference>
<evidence type="ECO:0000256" key="9">
    <source>
        <dbReference type="ARBA" id="ARBA00023242"/>
    </source>
</evidence>
<evidence type="ECO:0000256" key="6">
    <source>
        <dbReference type="ARBA" id="ARBA00022691"/>
    </source>
</evidence>
<dbReference type="InterPro" id="IPR057286">
    <property type="entry name" value="PUA_NSUN2"/>
</dbReference>
<dbReference type="GO" id="GO:0016428">
    <property type="term" value="F:tRNA (cytidine-5-)-methyltransferase activity"/>
    <property type="evidence" value="ECO:0007669"/>
    <property type="project" value="InterPro"/>
</dbReference>
<protein>
    <submittedName>
        <fullName evidence="13">S-adenosyl-L-methionine-dependent methyltransferase</fullName>
    </submittedName>
</protein>
<feature type="compositionally biased region" description="Basic and acidic residues" evidence="11">
    <location>
        <begin position="10"/>
        <end position="19"/>
    </location>
</feature>
<proteinExistence type="inferred from homology"/>
<feature type="compositionally biased region" description="Basic and acidic residues" evidence="11">
    <location>
        <begin position="493"/>
        <end position="513"/>
    </location>
</feature>
<dbReference type="PRINTS" id="PR02011">
    <property type="entry name" value="RCMTNCL1"/>
</dbReference>
<evidence type="ECO:0000256" key="3">
    <source>
        <dbReference type="ARBA" id="ARBA00022555"/>
    </source>
</evidence>
<feature type="region of interest" description="Disordered" evidence="11">
    <location>
        <begin position="543"/>
        <end position="569"/>
    </location>
</feature>
<feature type="compositionally biased region" description="Basic and acidic residues" evidence="11">
    <location>
        <begin position="731"/>
        <end position="746"/>
    </location>
</feature>
<feature type="compositionally biased region" description="Polar residues" evidence="11">
    <location>
        <begin position="548"/>
        <end position="558"/>
    </location>
</feature>
<keyword evidence="14" id="KW-1185">Reference proteome</keyword>
<dbReference type="InterPro" id="IPR001678">
    <property type="entry name" value="MeTrfase_RsmB-F_NOP2_dom"/>
</dbReference>
<evidence type="ECO:0000256" key="8">
    <source>
        <dbReference type="ARBA" id="ARBA00022884"/>
    </source>
</evidence>
<feature type="binding site" evidence="10">
    <location>
        <position position="288"/>
    </location>
    <ligand>
        <name>S-adenosyl-L-methionine</name>
        <dbReference type="ChEBI" id="CHEBI:59789"/>
    </ligand>
</feature>
<feature type="binding site" evidence="10">
    <location>
        <position position="260"/>
    </location>
    <ligand>
        <name>S-adenosyl-L-methionine</name>
        <dbReference type="ChEBI" id="CHEBI:59789"/>
    </ligand>
</feature>
<feature type="compositionally biased region" description="Basic and acidic residues" evidence="11">
    <location>
        <begin position="72"/>
        <end position="81"/>
    </location>
</feature>
<dbReference type="Pfam" id="PF01189">
    <property type="entry name" value="Methyltr_RsmB-F"/>
    <property type="match status" value="1"/>
</dbReference>
<dbReference type="PROSITE" id="PS01153">
    <property type="entry name" value="NOL1_NOP2_SUN"/>
    <property type="match status" value="1"/>
</dbReference>
<feature type="binding site" evidence="10">
    <location>
        <position position="311"/>
    </location>
    <ligand>
        <name>S-adenosyl-L-methionine</name>
        <dbReference type="ChEBI" id="CHEBI:59789"/>
    </ligand>
</feature>
<keyword evidence="5 10" id="KW-0808">Transferase</keyword>
<evidence type="ECO:0000313" key="13">
    <source>
        <dbReference type="EMBL" id="CAH7686336.1"/>
    </source>
</evidence>
<evidence type="ECO:0000256" key="10">
    <source>
        <dbReference type="PROSITE-ProRule" id="PRU01023"/>
    </source>
</evidence>
<name>A0AAV0BGM4_PHAPC</name>
<dbReference type="Pfam" id="PF25378">
    <property type="entry name" value="PUA_NSUN2"/>
    <property type="match status" value="1"/>
</dbReference>
<dbReference type="PANTHER" id="PTHR22808">
    <property type="entry name" value="NCL1 YEAST -RELATED NOL1/NOP2/FMU SUN DOMAIN-CONTAINING"/>
    <property type="match status" value="1"/>
</dbReference>
<feature type="region of interest" description="Disordered" evidence="11">
    <location>
        <begin position="715"/>
        <end position="746"/>
    </location>
</feature>
<dbReference type="Pfam" id="PF25376">
    <property type="entry name" value="Pre-PUA_NSUN2"/>
    <property type="match status" value="1"/>
</dbReference>
<evidence type="ECO:0000313" key="14">
    <source>
        <dbReference type="Proteomes" id="UP001153365"/>
    </source>
</evidence>
<dbReference type="Gene3D" id="3.40.50.150">
    <property type="entry name" value="Vaccinia Virus protein VP39"/>
    <property type="match status" value="1"/>
</dbReference>
<evidence type="ECO:0000256" key="11">
    <source>
        <dbReference type="SAM" id="MobiDB-lite"/>
    </source>
</evidence>
<evidence type="ECO:0000256" key="2">
    <source>
        <dbReference type="ARBA" id="ARBA00007494"/>
    </source>
</evidence>
<comment type="caution">
    <text evidence="13">The sequence shown here is derived from an EMBL/GenBank/DDBJ whole genome shotgun (WGS) entry which is preliminary data.</text>
</comment>
<dbReference type="AlphaFoldDB" id="A0AAV0BGM4"/>
<dbReference type="InterPro" id="IPR057285">
    <property type="entry name" value="Pre-PUA_NSUN2"/>
</dbReference>
<dbReference type="PANTHER" id="PTHR22808:SF1">
    <property type="entry name" value="RNA CYTOSINE-C(5)-METHYLTRANSFERASE NSUN2-RELATED"/>
    <property type="match status" value="1"/>
</dbReference>
<feature type="active site" description="Nucleophile" evidence="10">
    <location>
        <position position="364"/>
    </location>
</feature>
<comment type="subcellular location">
    <subcellularLocation>
        <location evidence="1">Nucleus</location>
    </subcellularLocation>
</comment>
<dbReference type="InterPro" id="IPR049560">
    <property type="entry name" value="MeTrfase_RsmB-F_NOP2_cat"/>
</dbReference>
<feature type="compositionally biased region" description="Basic and acidic residues" evidence="11">
    <location>
        <begin position="51"/>
        <end position="65"/>
    </location>
</feature>
<evidence type="ECO:0000259" key="12">
    <source>
        <dbReference type="PROSITE" id="PS51686"/>
    </source>
</evidence>
<evidence type="ECO:0000256" key="1">
    <source>
        <dbReference type="ARBA" id="ARBA00004123"/>
    </source>
</evidence>
<sequence>MGKSKRNKRSSRDGGEATSKRSNQRWESLPETNLLFVEYYKDIQQIFNKSKQGDRGSLREQRVEEISNPSEVENHDEKAQEVNDDSVEKEDGDVIRRVEMKCHDEDEEWKLFFKSLRTDLPTTFRITGGKNNSEHLNHIIENKFIPILSKISINDQAIQPPKKLPWYPDGLAWELSTSKQMIKKSIEFKEFQNFLVYETEAGNISRQEAVSMIPPLLLDVQPHHFVLDTCAAPGSKTAQLVEFIHQSSSDIPEGLLIANDSDYKRSHLLVHQSLRRLPSPSTMITNHDATRFPCLSLGDNSKLLFDRILCDVPCSGDGTLRKNGGIWRDWNPSNGIGLHGLQLRIISRAISLLKPGGRLVYSTCSLNPIENEAVVSAALNRFPSMRLLDVSDRLPELRRRPGMLNWKVARKISDRFEILNKESSLKKELDPKKYPLSLWPSSNEKELGLDRCLRIYPHLQDTGGFFVSVLQKEDLDEKPKWDNQSKNIQASEKVFESDFTEPERKRQKVEDHGNLNGSHQIALLTGAEATHSNNEGQFDKLKEEAEVNDTNGSGSKEVSATEKEEADTIQSIENSQPIRGFKEDPYVYLKPDNEEINICLDFFGISSEFPTDNLLVRNPEGVPNRTIYLTSSIVRRVIENNLHDRLRLVCCGVKMFGRQDQYKNLPISEQNRCKWRLISDGIEFLKRFIGTKRLVTCGLDGLKQLISFQQKHIQQKDKEEEEEEEEEEHDDEKKKKEEEERRREEQYPLFEDVEDEQFREQVRILESGSCLLKVEGEGVPRDLMVGLWISKASINLMVDKKERRVLSLRLWGEDLTRS</sequence>
<evidence type="ECO:0000256" key="4">
    <source>
        <dbReference type="ARBA" id="ARBA00022603"/>
    </source>
</evidence>
<dbReference type="InterPro" id="IPR023267">
    <property type="entry name" value="RCMT"/>
</dbReference>
<feature type="compositionally biased region" description="Acidic residues" evidence="11">
    <location>
        <begin position="719"/>
        <end position="730"/>
    </location>
</feature>
<dbReference type="PRINTS" id="PR02008">
    <property type="entry name" value="RCMTFAMILY"/>
</dbReference>
<accession>A0AAV0BGM4</accession>
<dbReference type="GO" id="GO:0005634">
    <property type="term" value="C:nucleus"/>
    <property type="evidence" value="ECO:0007669"/>
    <property type="project" value="UniProtKB-SubCell"/>
</dbReference>
<feature type="binding site" evidence="10">
    <location>
        <begin position="230"/>
        <end position="236"/>
    </location>
    <ligand>
        <name>S-adenosyl-L-methionine</name>
        <dbReference type="ChEBI" id="CHEBI:59789"/>
    </ligand>
</feature>
<keyword evidence="3" id="KW-0820">tRNA-binding</keyword>
<dbReference type="InterPro" id="IPR018314">
    <property type="entry name" value="RsmB/NOL1/NOP2-like_CS"/>
</dbReference>
<keyword evidence="6 10" id="KW-0949">S-adenosyl-L-methionine</keyword>
<organism evidence="13 14">
    <name type="scientific">Phakopsora pachyrhizi</name>
    <name type="common">Asian soybean rust disease fungus</name>
    <dbReference type="NCBI Taxonomy" id="170000"/>
    <lineage>
        <taxon>Eukaryota</taxon>
        <taxon>Fungi</taxon>
        <taxon>Dikarya</taxon>
        <taxon>Basidiomycota</taxon>
        <taxon>Pucciniomycotina</taxon>
        <taxon>Pucciniomycetes</taxon>
        <taxon>Pucciniales</taxon>
        <taxon>Phakopsoraceae</taxon>
        <taxon>Phakopsora</taxon>
    </lineage>
</organism>
<dbReference type="GO" id="GO:0000049">
    <property type="term" value="F:tRNA binding"/>
    <property type="evidence" value="ECO:0007669"/>
    <property type="project" value="UniProtKB-KW"/>
</dbReference>